<dbReference type="Proteomes" id="UP000002620">
    <property type="component" value="Chromosome"/>
</dbReference>
<dbReference type="KEGG" id="adg:Adeg_0822"/>
<gene>
    <name evidence="1" type="ordered locus">Adeg_0822</name>
</gene>
<reference evidence="1 2" key="1">
    <citation type="submission" date="2009-10" db="EMBL/GenBank/DDBJ databases">
        <title>Complete sequence of chromosome of Ammonifex degensii KC4.</title>
        <authorList>
            <consortium name="US DOE Joint Genome Institute"/>
            <person name="Kerfeld C."/>
            <person name="Goodner B."/>
            <person name="Huber H."/>
            <person name="Stetter K."/>
            <person name="Lucas S."/>
            <person name="Copeland A."/>
            <person name="Lapidus A."/>
            <person name="Glavina del Rio T."/>
            <person name="Dalin E."/>
            <person name="Tice H."/>
            <person name="Bruce D."/>
            <person name="Goodwin L."/>
            <person name="Pitluck S."/>
            <person name="Saunders E."/>
            <person name="Brettin T."/>
            <person name="Detter J.C."/>
            <person name="Han C."/>
            <person name="Larimer F."/>
            <person name="Land M."/>
            <person name="Hauser L."/>
            <person name="Kyrpides N."/>
            <person name="Ovchinnikova G."/>
            <person name="Richardson P."/>
        </authorList>
    </citation>
    <scope>NUCLEOTIDE SEQUENCE [LARGE SCALE GENOMIC DNA]</scope>
    <source>
        <strain evidence="2">DSM 10501 / KC4</strain>
    </source>
</reference>
<proteinExistence type="predicted"/>
<keyword evidence="2" id="KW-1185">Reference proteome</keyword>
<name>C9RCI7_AMMDK</name>
<dbReference type="AlphaFoldDB" id="C9RCI7"/>
<dbReference type="EMBL" id="CP001785">
    <property type="protein sequence ID" value="ACX51964.1"/>
    <property type="molecule type" value="Genomic_DNA"/>
</dbReference>
<evidence type="ECO:0000313" key="1">
    <source>
        <dbReference type="EMBL" id="ACX51964.1"/>
    </source>
</evidence>
<protein>
    <submittedName>
        <fullName evidence="1">Uncharacterized protein</fullName>
    </submittedName>
</protein>
<accession>C9RCI7</accession>
<evidence type="ECO:0000313" key="2">
    <source>
        <dbReference type="Proteomes" id="UP000002620"/>
    </source>
</evidence>
<organism evidence="1 2">
    <name type="scientific">Ammonifex degensii (strain DSM 10501 / KC4)</name>
    <dbReference type="NCBI Taxonomy" id="429009"/>
    <lineage>
        <taxon>Bacteria</taxon>
        <taxon>Bacillati</taxon>
        <taxon>Bacillota</taxon>
        <taxon>Clostridia</taxon>
        <taxon>Thermoanaerobacterales</taxon>
        <taxon>Thermoanaerobacteraceae</taxon>
        <taxon>Ammonifex</taxon>
    </lineage>
</organism>
<sequence length="32" mass="3650">MSSKANLLQSISFLKQKFHKGANYFLLFTSLS</sequence>
<dbReference type="HOGENOM" id="CLU_3387728_0_0_9"/>